<proteinExistence type="predicted"/>
<keyword evidence="1" id="KW-0732">Signal</keyword>
<name>A0A0G4GRZ3_VITBC</name>
<dbReference type="PhylomeDB" id="A0A0G4GRZ3"/>
<feature type="chain" id="PRO_5005191102" evidence="1">
    <location>
        <begin position="25"/>
        <end position="249"/>
    </location>
</feature>
<keyword evidence="3" id="KW-1185">Reference proteome</keyword>
<evidence type="ECO:0000256" key="1">
    <source>
        <dbReference type="SAM" id="SignalP"/>
    </source>
</evidence>
<dbReference type="AlphaFoldDB" id="A0A0G4GRZ3"/>
<dbReference type="EMBL" id="CDMY01000781">
    <property type="protein sequence ID" value="CEM33382.1"/>
    <property type="molecule type" value="Genomic_DNA"/>
</dbReference>
<dbReference type="InParanoid" id="A0A0G4GRZ3"/>
<accession>A0A0G4GRZ3</accession>
<protein>
    <submittedName>
        <fullName evidence="2">Uncharacterized protein</fullName>
    </submittedName>
</protein>
<feature type="signal peptide" evidence="1">
    <location>
        <begin position="1"/>
        <end position="24"/>
    </location>
</feature>
<evidence type="ECO:0000313" key="3">
    <source>
        <dbReference type="Proteomes" id="UP000041254"/>
    </source>
</evidence>
<organism evidence="2 3">
    <name type="scientific">Vitrella brassicaformis (strain CCMP3155)</name>
    <dbReference type="NCBI Taxonomy" id="1169540"/>
    <lineage>
        <taxon>Eukaryota</taxon>
        <taxon>Sar</taxon>
        <taxon>Alveolata</taxon>
        <taxon>Colpodellida</taxon>
        <taxon>Vitrellaceae</taxon>
        <taxon>Vitrella</taxon>
    </lineage>
</organism>
<dbReference type="Proteomes" id="UP000041254">
    <property type="component" value="Unassembled WGS sequence"/>
</dbReference>
<dbReference type="VEuPathDB" id="CryptoDB:Vbra_18532"/>
<reference evidence="2 3" key="1">
    <citation type="submission" date="2014-11" db="EMBL/GenBank/DDBJ databases">
        <authorList>
            <person name="Zhu J."/>
            <person name="Qi W."/>
            <person name="Song R."/>
        </authorList>
    </citation>
    <scope>NUCLEOTIDE SEQUENCE [LARGE SCALE GENOMIC DNA]</scope>
</reference>
<gene>
    <name evidence="2" type="ORF">Vbra_18532</name>
</gene>
<sequence>MSAFYRLPAALLILAVVFSPSALAQVADVSSTAAELPFFSVVGIVSNKSVRFRMDNCGPGDVTFSAIDGNNDTVHLFLDEQLMTHVPFGDSKELTLKWTADGDTELLSLTLFGDFSSDQPDPSIREGECVPECALLEAKALGGMLHLKMGSNVFPYDLVNLVERNGEELPNSGIVIPKYGSTDQPQLEFLEMMNEGDDLYAALMPKDDKDGTGPLIFAAFQNWRSDCSRRRMLRAQGNAVIDRKIGPTR</sequence>
<evidence type="ECO:0000313" key="2">
    <source>
        <dbReference type="EMBL" id="CEM33382.1"/>
    </source>
</evidence>